<feature type="compositionally biased region" description="Basic and acidic residues" evidence="1">
    <location>
        <begin position="377"/>
        <end position="387"/>
    </location>
</feature>
<feature type="compositionally biased region" description="Basic and acidic residues" evidence="1">
    <location>
        <begin position="1"/>
        <end position="20"/>
    </location>
</feature>
<dbReference type="AlphaFoldDB" id="A0A7E4V9G3"/>
<dbReference type="PANTHER" id="PTHR13136">
    <property type="entry name" value="TESTIS DEVELOPMENT PROTEIN PRTD"/>
    <property type="match status" value="1"/>
</dbReference>
<evidence type="ECO:0000256" key="1">
    <source>
        <dbReference type="SAM" id="MobiDB-lite"/>
    </source>
</evidence>
<feature type="compositionally biased region" description="Polar residues" evidence="1">
    <location>
        <begin position="142"/>
        <end position="167"/>
    </location>
</feature>
<feature type="region of interest" description="Disordered" evidence="1">
    <location>
        <begin position="1"/>
        <end position="119"/>
    </location>
</feature>
<reference evidence="3" key="1">
    <citation type="journal article" date="2013" name="Genetics">
        <title>The draft genome and transcriptome of Panagrellus redivivus are shaped by the harsh demands of a free-living lifestyle.</title>
        <authorList>
            <person name="Srinivasan J."/>
            <person name="Dillman A.R."/>
            <person name="Macchietto M.G."/>
            <person name="Heikkinen L."/>
            <person name="Lakso M."/>
            <person name="Fracchia K.M."/>
            <person name="Antoshechkin I."/>
            <person name="Mortazavi A."/>
            <person name="Wong G."/>
            <person name="Sternberg P.W."/>
        </authorList>
    </citation>
    <scope>NUCLEOTIDE SEQUENCE [LARGE SCALE GENOMIC DNA]</scope>
    <source>
        <strain evidence="3">MT8872</strain>
    </source>
</reference>
<evidence type="ECO:0000259" key="2">
    <source>
        <dbReference type="Pfam" id="PF23154"/>
    </source>
</evidence>
<protein>
    <submittedName>
        <fullName evidence="4">Myb-like domain-containing protein</fullName>
    </submittedName>
</protein>
<feature type="domain" description="KANSL3 helical" evidence="2">
    <location>
        <begin position="481"/>
        <end position="636"/>
    </location>
</feature>
<dbReference type="GO" id="GO:0044545">
    <property type="term" value="C:NSL complex"/>
    <property type="evidence" value="ECO:0007669"/>
    <property type="project" value="TreeGrafter"/>
</dbReference>
<dbReference type="GO" id="GO:0045944">
    <property type="term" value="P:positive regulation of transcription by RNA polymerase II"/>
    <property type="evidence" value="ECO:0007669"/>
    <property type="project" value="TreeGrafter"/>
</dbReference>
<evidence type="ECO:0000313" key="4">
    <source>
        <dbReference type="WBParaSite" id="Pan_g18208.t1"/>
    </source>
</evidence>
<feature type="region of interest" description="Disordered" evidence="1">
    <location>
        <begin position="140"/>
        <end position="175"/>
    </location>
</feature>
<dbReference type="Proteomes" id="UP000492821">
    <property type="component" value="Unassembled WGS sequence"/>
</dbReference>
<feature type="region of interest" description="Disordered" evidence="1">
    <location>
        <begin position="262"/>
        <end position="290"/>
    </location>
</feature>
<reference evidence="4" key="2">
    <citation type="submission" date="2020-10" db="UniProtKB">
        <authorList>
            <consortium name="WormBaseParasite"/>
        </authorList>
    </citation>
    <scope>IDENTIFICATION</scope>
</reference>
<dbReference type="Pfam" id="PF23154">
    <property type="entry name" value="KANSL3_1st"/>
    <property type="match status" value="1"/>
</dbReference>
<dbReference type="PANTHER" id="PTHR13136:SF16">
    <property type="entry name" value="KAT8 REGULATORY NSL COMPLEX SUBUNIT 3"/>
    <property type="match status" value="1"/>
</dbReference>
<feature type="compositionally biased region" description="Polar residues" evidence="1">
    <location>
        <begin position="23"/>
        <end position="40"/>
    </location>
</feature>
<keyword evidence="3" id="KW-1185">Reference proteome</keyword>
<sequence length="905" mass="98964">MAESVPKDPSHMPEVNHEPPPKSTSIADSASQPISSTSKMTPPPKDHAPTTESSIRRQSTSPTCGDSPKIGRKRSKSEASTKARGESSVTAPMASSVAPTLPAPEPDGTEVAPAEPEKRPKLILHLPFAWRKRPSAPAALEITSTPLETPADESSNPVPSNTASLGNDPSFKTPLAQQDLPKLASGCSLPNTPAFMNASLFNFPELFAYSTPVVPLNPTPVPTPVSPQSPAKISPFSATNDTPLTSAVSSTPVDPKPIPSIPTATHHEPTSLAEHVFTRPKRNKSKSVADLAPSLMPRVLQKRASIAALVSNDAPANDYQPPPAPSPLYHPSASDVSASHKFNDGNNNSSGHMHAPDPPEAIQPPSSKAPKRKQPKKSKEAAAKTSDDTLDTPASNVDRIIIDFGDDAIEHLKLLHKDIAKSLYEFEKIYDDNFFIREILTTFVITYDADEEDDEDDILDVGLPGTSQPPRSLNTPSPEYNRVSRALVRQLIQLLPEVKRKTLVQAHKVATAMEEEFELRGKALLNLVPLISDQYLMEIAISGRPDAMALFHTHTLQNATRFRNAIFVDFSKEFMDAHAWLLLNLEEHQLQTYLTLLKYLKPAGTKLSGMFVQKAPESIAVTNEIVEKIIVEKTCDPYIRMLTQIKRKLKQPNVYVVLVYPGITFDDENISPIYHTHEPIYLALSNMGAVVEKLAIHNPFPEDTNPNMNQAADYAVEFVRNKLKEIVKRRPGDRIFVAAWGVSCLFVHDIILDVSGISGLIDLAIPMFSPYGSRGIAGDKMLLTYCPTLLVIGEMAENSVYADVVDILENFTGQAGLIAVGGADDNLIVDVNTLAEYGITQACISRLIIHHIMDFIDMVVENTENETHTKKLTLKNPFNTTIDIAAHVTRPLDDVDPVEAFEEAD</sequence>
<dbReference type="InterPro" id="IPR056519">
    <property type="entry name" value="KANSL3_1st"/>
</dbReference>
<dbReference type="InterPro" id="IPR026555">
    <property type="entry name" value="NSL3/Tex30"/>
</dbReference>
<proteinExistence type="predicted"/>
<organism evidence="3 4">
    <name type="scientific">Panagrellus redivivus</name>
    <name type="common">Microworm</name>
    <dbReference type="NCBI Taxonomy" id="6233"/>
    <lineage>
        <taxon>Eukaryota</taxon>
        <taxon>Metazoa</taxon>
        <taxon>Ecdysozoa</taxon>
        <taxon>Nematoda</taxon>
        <taxon>Chromadorea</taxon>
        <taxon>Rhabditida</taxon>
        <taxon>Tylenchina</taxon>
        <taxon>Panagrolaimomorpha</taxon>
        <taxon>Panagrolaimoidea</taxon>
        <taxon>Panagrolaimidae</taxon>
        <taxon>Panagrellus</taxon>
    </lineage>
</organism>
<name>A0A7E4V9G3_PANRE</name>
<dbReference type="WBParaSite" id="Pan_g18208.t1">
    <property type="protein sequence ID" value="Pan_g18208.t1"/>
    <property type="gene ID" value="Pan_g18208"/>
</dbReference>
<accession>A0A7E4V9G3</accession>
<evidence type="ECO:0000313" key="3">
    <source>
        <dbReference type="Proteomes" id="UP000492821"/>
    </source>
</evidence>
<feature type="compositionally biased region" description="Basic and acidic residues" evidence="1">
    <location>
        <begin position="76"/>
        <end position="85"/>
    </location>
</feature>
<feature type="region of interest" description="Disordered" evidence="1">
    <location>
        <begin position="313"/>
        <end position="392"/>
    </location>
</feature>
<feature type="compositionally biased region" description="Polar residues" evidence="1">
    <location>
        <begin position="50"/>
        <end position="64"/>
    </location>
</feature>